<reference evidence="1 2" key="1">
    <citation type="journal article" date="2019" name="Sci. Rep.">
        <title>Orb-weaving spider Araneus ventricosus genome elucidates the spidroin gene catalogue.</title>
        <authorList>
            <person name="Kono N."/>
            <person name="Nakamura H."/>
            <person name="Ohtoshi R."/>
            <person name="Moran D.A.P."/>
            <person name="Shinohara A."/>
            <person name="Yoshida Y."/>
            <person name="Fujiwara M."/>
            <person name="Mori M."/>
            <person name="Tomita M."/>
            <person name="Arakawa K."/>
        </authorList>
    </citation>
    <scope>NUCLEOTIDE SEQUENCE [LARGE SCALE GENOMIC DNA]</scope>
</reference>
<proteinExistence type="predicted"/>
<evidence type="ECO:0008006" key="3">
    <source>
        <dbReference type="Google" id="ProtNLM"/>
    </source>
</evidence>
<gene>
    <name evidence="1" type="ORF">AVEN_91934_1</name>
</gene>
<sequence length="184" mass="21672">MLSNDFVWCYEYNNFELYVKIQEQIYHSAGSLLPFTNADHNFLQIYFIEKSSDQVIERGEINKANKREIDESLQQLFLGHNQFNKLFKTAIELMPFDDYRIVIRADKTSVGEHTRRFKVPIIDELAIVGEQFESRDIVLHHQNNRFADTHRSYDVLQQRFSTCGTRTRGGCVKSKLLMAETRKI</sequence>
<evidence type="ECO:0000313" key="1">
    <source>
        <dbReference type="EMBL" id="GBM87980.1"/>
    </source>
</evidence>
<accession>A0A4Y2JD47</accession>
<keyword evidence="2" id="KW-1185">Reference proteome</keyword>
<dbReference type="PANTHER" id="PTHR45786">
    <property type="entry name" value="DNA BINDING PROTEIN-LIKE"/>
    <property type="match status" value="1"/>
</dbReference>
<evidence type="ECO:0000313" key="2">
    <source>
        <dbReference type="Proteomes" id="UP000499080"/>
    </source>
</evidence>
<name>A0A4Y2JD47_ARAVE</name>
<dbReference type="EMBL" id="BGPR01003424">
    <property type="protein sequence ID" value="GBM87980.1"/>
    <property type="molecule type" value="Genomic_DNA"/>
</dbReference>
<dbReference type="AlphaFoldDB" id="A0A4Y2JD47"/>
<comment type="caution">
    <text evidence="1">The sequence shown here is derived from an EMBL/GenBank/DDBJ whole genome shotgun (WGS) entry which is preliminary data.</text>
</comment>
<dbReference type="PANTHER" id="PTHR45786:SF74">
    <property type="entry name" value="ATP-DEPENDENT DNA HELICASE"/>
    <property type="match status" value="1"/>
</dbReference>
<protein>
    <recommendedName>
        <fullName evidence="3">Helitron helicase-like domain-containing protein</fullName>
    </recommendedName>
</protein>
<dbReference type="OrthoDB" id="10051381at2759"/>
<organism evidence="1 2">
    <name type="scientific">Araneus ventricosus</name>
    <name type="common">Orbweaver spider</name>
    <name type="synonym">Epeira ventricosa</name>
    <dbReference type="NCBI Taxonomy" id="182803"/>
    <lineage>
        <taxon>Eukaryota</taxon>
        <taxon>Metazoa</taxon>
        <taxon>Ecdysozoa</taxon>
        <taxon>Arthropoda</taxon>
        <taxon>Chelicerata</taxon>
        <taxon>Arachnida</taxon>
        <taxon>Araneae</taxon>
        <taxon>Araneomorphae</taxon>
        <taxon>Entelegynae</taxon>
        <taxon>Araneoidea</taxon>
        <taxon>Araneidae</taxon>
        <taxon>Araneus</taxon>
    </lineage>
</organism>
<dbReference type="Proteomes" id="UP000499080">
    <property type="component" value="Unassembled WGS sequence"/>
</dbReference>